<dbReference type="Proteomes" id="UP001497382">
    <property type="component" value="Unassembled WGS sequence"/>
</dbReference>
<sequence>RKQPFAKIVICGFQDYLIHCYCMKKTMEGEIYILKKQTDARTLLKRSTNGLQSFF</sequence>
<evidence type="ECO:0000313" key="2">
    <source>
        <dbReference type="Proteomes" id="UP001497382"/>
    </source>
</evidence>
<dbReference type="AlphaFoldDB" id="A0AAV2ASI3"/>
<name>A0AAV2ASI3_9ARAC</name>
<feature type="non-terminal residue" evidence="1">
    <location>
        <position position="1"/>
    </location>
</feature>
<organism evidence="1 2">
    <name type="scientific">Larinioides sclopetarius</name>
    <dbReference type="NCBI Taxonomy" id="280406"/>
    <lineage>
        <taxon>Eukaryota</taxon>
        <taxon>Metazoa</taxon>
        <taxon>Ecdysozoa</taxon>
        <taxon>Arthropoda</taxon>
        <taxon>Chelicerata</taxon>
        <taxon>Arachnida</taxon>
        <taxon>Araneae</taxon>
        <taxon>Araneomorphae</taxon>
        <taxon>Entelegynae</taxon>
        <taxon>Araneoidea</taxon>
        <taxon>Araneidae</taxon>
        <taxon>Larinioides</taxon>
    </lineage>
</organism>
<dbReference type="EMBL" id="CAXIEN010000204">
    <property type="protein sequence ID" value="CAL1286506.1"/>
    <property type="molecule type" value="Genomic_DNA"/>
</dbReference>
<accession>A0AAV2ASI3</accession>
<reference evidence="1 2" key="1">
    <citation type="submission" date="2024-04" db="EMBL/GenBank/DDBJ databases">
        <authorList>
            <person name="Rising A."/>
            <person name="Reimegard J."/>
            <person name="Sonavane S."/>
            <person name="Akerstrom W."/>
            <person name="Nylinder S."/>
            <person name="Hedman E."/>
            <person name="Kallberg Y."/>
        </authorList>
    </citation>
    <scope>NUCLEOTIDE SEQUENCE [LARGE SCALE GENOMIC DNA]</scope>
</reference>
<gene>
    <name evidence="1" type="ORF">LARSCL_LOCUS14284</name>
</gene>
<proteinExistence type="predicted"/>
<keyword evidence="2" id="KW-1185">Reference proteome</keyword>
<protein>
    <submittedName>
        <fullName evidence="1">Uncharacterized protein</fullName>
    </submittedName>
</protein>
<comment type="caution">
    <text evidence="1">The sequence shown here is derived from an EMBL/GenBank/DDBJ whole genome shotgun (WGS) entry which is preliminary data.</text>
</comment>
<evidence type="ECO:0000313" key="1">
    <source>
        <dbReference type="EMBL" id="CAL1286506.1"/>
    </source>
</evidence>